<feature type="binding site" evidence="6">
    <location>
        <position position="184"/>
    </location>
    <ligand>
        <name>NAD(+)</name>
        <dbReference type="ChEBI" id="CHEBI:57540"/>
    </ligand>
</feature>
<dbReference type="GO" id="GO:0051287">
    <property type="term" value="F:NAD binding"/>
    <property type="evidence" value="ECO:0007669"/>
    <property type="project" value="UniProtKB-UniRule"/>
</dbReference>
<comment type="catalytic activity">
    <reaction evidence="6">
        <text>L-aspartate + NAD(+) + H2O = oxaloacetate + NH4(+) + NADH + H(+)</text>
        <dbReference type="Rhea" id="RHEA:11788"/>
        <dbReference type="ChEBI" id="CHEBI:15377"/>
        <dbReference type="ChEBI" id="CHEBI:15378"/>
        <dbReference type="ChEBI" id="CHEBI:16452"/>
        <dbReference type="ChEBI" id="CHEBI:28938"/>
        <dbReference type="ChEBI" id="CHEBI:29991"/>
        <dbReference type="ChEBI" id="CHEBI:57540"/>
        <dbReference type="ChEBI" id="CHEBI:57945"/>
        <dbReference type="EC" id="1.4.1.21"/>
    </reaction>
</comment>
<evidence type="ECO:0000313" key="9">
    <source>
        <dbReference type="EMBL" id="SIS11635.1"/>
    </source>
</evidence>
<dbReference type="OrthoDB" id="8456681at2"/>
<dbReference type="NCBIfam" id="NF009827">
    <property type="entry name" value="PRK13303.1-2"/>
    <property type="match status" value="1"/>
</dbReference>
<feature type="binding site" evidence="6">
    <location>
        <position position="118"/>
    </location>
    <ligand>
        <name>NAD(+)</name>
        <dbReference type="ChEBI" id="CHEBI:57540"/>
    </ligand>
</feature>
<dbReference type="EC" id="1.4.1.21" evidence="6"/>
<dbReference type="RefSeq" id="WP_076533148.1">
    <property type="nucleotide sequence ID" value="NZ_FOAC01000001.1"/>
</dbReference>
<dbReference type="InterPro" id="IPR011182">
    <property type="entry name" value="L-Asp_DH"/>
</dbReference>
<dbReference type="STRING" id="573024.SAMN05216208_0089"/>
<dbReference type="GO" id="GO:0009435">
    <property type="term" value="P:NAD+ biosynthetic process"/>
    <property type="evidence" value="ECO:0007669"/>
    <property type="project" value="UniProtKB-UniRule"/>
</dbReference>
<feature type="domain" description="Aspartate/homoserine dehydrogenase NAD-binding" evidence="8">
    <location>
        <begin position="8"/>
        <end position="111"/>
    </location>
</feature>
<sequence>MPRIGLIGYGAIASYVARALKDDGMTPVCVLARRGREAAAEAATGAASVTDTAQMATRADIIIDCAGHAGLTMHGPALLAAGRDLITLSLGALADAELQSTLEAAAKGGGRLHLASGAVGALDALTAARVGGLEMVRYTGIKPPSGWVGSPAEEVLDLVALTVAVPHFTGTARAAALAYPKNANVAAAVALAGIGFDATEAQLIADPTATQNTHRIEARGAFGQFDFVISGNALPDNPKSSALAAMSAVSALRRQTGWLRI</sequence>
<accession>A0A1N7GGA2</accession>
<dbReference type="GO" id="GO:0016639">
    <property type="term" value="F:oxidoreductase activity, acting on the CH-NH2 group of donors, NAD or NADP as acceptor"/>
    <property type="evidence" value="ECO:0007669"/>
    <property type="project" value="UniProtKB-UniRule"/>
</dbReference>
<proteinExistence type="inferred from homology"/>
<evidence type="ECO:0000256" key="4">
    <source>
        <dbReference type="ARBA" id="ARBA00023002"/>
    </source>
</evidence>
<keyword evidence="10" id="KW-1185">Reference proteome</keyword>
<dbReference type="PIRSF" id="PIRSF005227">
    <property type="entry name" value="Asp_dh_NAD_syn"/>
    <property type="match status" value="1"/>
</dbReference>
<evidence type="ECO:0000256" key="5">
    <source>
        <dbReference type="ARBA" id="ARBA00023027"/>
    </source>
</evidence>
<dbReference type="AlphaFoldDB" id="A0A1N7GGA2"/>
<reference evidence="9 10" key="1">
    <citation type="submission" date="2017-01" db="EMBL/GenBank/DDBJ databases">
        <authorList>
            <person name="Mah S.A."/>
            <person name="Swanson W.J."/>
            <person name="Moy G.W."/>
            <person name="Vacquier V.D."/>
        </authorList>
    </citation>
    <scope>NUCLEOTIDE SEQUENCE [LARGE SCALE GENOMIC DNA]</scope>
    <source>
        <strain evidence="9 10">DSM 29590</strain>
    </source>
</reference>
<comment type="catalytic activity">
    <reaction evidence="6">
        <text>L-aspartate + NADP(+) + H2O = oxaloacetate + NH4(+) + NADPH + H(+)</text>
        <dbReference type="Rhea" id="RHEA:11784"/>
        <dbReference type="ChEBI" id="CHEBI:15377"/>
        <dbReference type="ChEBI" id="CHEBI:15378"/>
        <dbReference type="ChEBI" id="CHEBI:16452"/>
        <dbReference type="ChEBI" id="CHEBI:28938"/>
        <dbReference type="ChEBI" id="CHEBI:29991"/>
        <dbReference type="ChEBI" id="CHEBI:57783"/>
        <dbReference type="ChEBI" id="CHEBI:58349"/>
        <dbReference type="EC" id="1.4.1.21"/>
    </reaction>
</comment>
<comment type="miscellaneous">
    <text evidence="6">The iminoaspartate product is unstable in aqueous solution and can decompose to oxaloacetate and ammonia.</text>
</comment>
<dbReference type="Gene3D" id="3.30.360.10">
    <property type="entry name" value="Dihydrodipicolinate Reductase, domain 2"/>
    <property type="match status" value="1"/>
</dbReference>
<keyword evidence="2 6" id="KW-0662">Pyridine nucleotide biosynthesis</keyword>
<dbReference type="Pfam" id="PF01958">
    <property type="entry name" value="Asp_DH_C"/>
    <property type="match status" value="1"/>
</dbReference>
<comment type="similarity">
    <text evidence="1 6">Belongs to the L-aspartate dehydrogenase family.</text>
</comment>
<dbReference type="NCBIfam" id="NF009828">
    <property type="entry name" value="PRK13303.1-3"/>
    <property type="match status" value="1"/>
</dbReference>
<keyword evidence="4 6" id="KW-0560">Oxidoreductase</keyword>
<dbReference type="Gene3D" id="3.40.50.720">
    <property type="entry name" value="NAD(P)-binding Rossmann-like Domain"/>
    <property type="match status" value="1"/>
</dbReference>
<protein>
    <recommendedName>
        <fullName evidence="6">L-aspartate dehydrogenase</fullName>
        <ecNumber evidence="6">1.4.1.21</ecNumber>
    </recommendedName>
</protein>
<evidence type="ECO:0000259" key="8">
    <source>
        <dbReference type="Pfam" id="PF03447"/>
    </source>
</evidence>
<dbReference type="GO" id="GO:0033735">
    <property type="term" value="F:aspartate dehydrogenase [NAD(P)+] activity"/>
    <property type="evidence" value="ECO:0007669"/>
    <property type="project" value="UniProtKB-EC"/>
</dbReference>
<dbReference type="InterPro" id="IPR020626">
    <property type="entry name" value="Asp_DH_prok"/>
</dbReference>
<dbReference type="SUPFAM" id="SSF51735">
    <property type="entry name" value="NAD(P)-binding Rossmann-fold domains"/>
    <property type="match status" value="1"/>
</dbReference>
<evidence type="ECO:0000256" key="1">
    <source>
        <dbReference type="ARBA" id="ARBA00008331"/>
    </source>
</evidence>
<dbReference type="PANTHER" id="PTHR31873">
    <property type="entry name" value="L-ASPARTATE DEHYDROGENASE-RELATED"/>
    <property type="match status" value="1"/>
</dbReference>
<evidence type="ECO:0000256" key="6">
    <source>
        <dbReference type="HAMAP-Rule" id="MF_01265"/>
    </source>
</evidence>
<evidence type="ECO:0000313" key="10">
    <source>
        <dbReference type="Proteomes" id="UP000186019"/>
    </source>
</evidence>
<feature type="active site" evidence="6">
    <location>
        <position position="214"/>
    </location>
</feature>
<feature type="domain" description="Aspartate dehydrogenase" evidence="7">
    <location>
        <begin position="166"/>
        <end position="249"/>
    </location>
</feature>
<dbReference type="HAMAP" id="MF_01265">
    <property type="entry name" value="NadX"/>
    <property type="match status" value="1"/>
</dbReference>
<comment type="function">
    <text evidence="6">Specifically catalyzes the NAD or NADP-dependent dehydrogenation of L-aspartate to iminoaspartate.</text>
</comment>
<evidence type="ECO:0000256" key="3">
    <source>
        <dbReference type="ARBA" id="ARBA00022857"/>
    </source>
</evidence>
<dbReference type="PANTHER" id="PTHR31873:SF6">
    <property type="entry name" value="ASPARTATE DEHYDROGENASE DOMAIN-CONTAINING PROTEIN"/>
    <property type="match status" value="1"/>
</dbReference>
<dbReference type="Pfam" id="PF03447">
    <property type="entry name" value="NAD_binding_3"/>
    <property type="match status" value="1"/>
</dbReference>
<comment type="pathway">
    <text evidence="6">Cofactor biosynthesis; NAD(+) biosynthesis; iminoaspartate from L-aspartate (dehydrogenase route): step 1/1.</text>
</comment>
<evidence type="ECO:0000259" key="7">
    <source>
        <dbReference type="Pfam" id="PF01958"/>
    </source>
</evidence>
<dbReference type="EMBL" id="FTNV01000001">
    <property type="protein sequence ID" value="SIS11635.1"/>
    <property type="molecule type" value="Genomic_DNA"/>
</dbReference>
<dbReference type="Proteomes" id="UP000186019">
    <property type="component" value="Unassembled WGS sequence"/>
</dbReference>
<gene>
    <name evidence="6" type="primary">nadX</name>
    <name evidence="9" type="ORF">SAMN05421666_2046</name>
</gene>
<organism evidence="9 10">
    <name type="scientific">Roseovarius nanhaiticus</name>
    <dbReference type="NCBI Taxonomy" id="573024"/>
    <lineage>
        <taxon>Bacteria</taxon>
        <taxon>Pseudomonadati</taxon>
        <taxon>Pseudomonadota</taxon>
        <taxon>Alphaproteobacteria</taxon>
        <taxon>Rhodobacterales</taxon>
        <taxon>Roseobacteraceae</taxon>
        <taxon>Roseovarius</taxon>
    </lineage>
</organism>
<dbReference type="UniPathway" id="UPA00253">
    <property type="reaction ID" value="UER00456"/>
</dbReference>
<dbReference type="InterPro" id="IPR005106">
    <property type="entry name" value="Asp/hSer_DH_NAD-bd"/>
</dbReference>
<dbReference type="InterPro" id="IPR036291">
    <property type="entry name" value="NAD(P)-bd_dom_sf"/>
</dbReference>
<dbReference type="InterPro" id="IPR002811">
    <property type="entry name" value="Asp_DH"/>
</dbReference>
<name>A0A1N7GGA2_9RHOB</name>
<keyword evidence="3 6" id="KW-0521">NADP</keyword>
<evidence type="ECO:0000256" key="2">
    <source>
        <dbReference type="ARBA" id="ARBA00022642"/>
    </source>
</evidence>
<dbReference type="SUPFAM" id="SSF55347">
    <property type="entry name" value="Glyceraldehyde-3-phosphate dehydrogenase-like, C-terminal domain"/>
    <property type="match status" value="1"/>
</dbReference>
<keyword evidence="5 6" id="KW-0520">NAD</keyword>
<dbReference type="GO" id="GO:0050661">
    <property type="term" value="F:NADP binding"/>
    <property type="evidence" value="ECO:0007669"/>
    <property type="project" value="UniProtKB-UniRule"/>
</dbReference>